<evidence type="ECO:0000256" key="2">
    <source>
        <dbReference type="SAM" id="MobiDB-lite"/>
    </source>
</evidence>
<dbReference type="Gene3D" id="2.40.100.10">
    <property type="entry name" value="Cyclophilin-like"/>
    <property type="match status" value="1"/>
</dbReference>
<dbReference type="InterPro" id="IPR002130">
    <property type="entry name" value="Cyclophilin-type_PPIase_dom"/>
</dbReference>
<dbReference type="PRINTS" id="PR00153">
    <property type="entry name" value="CSAPPISMRASE"/>
</dbReference>
<protein>
    <submittedName>
        <fullName evidence="4">Peptidylprolyl isomerase (cyclophilin)-like 2</fullName>
    </submittedName>
</protein>
<dbReference type="AlphaFoldDB" id="A0A3Q3BRF6"/>
<dbReference type="PROSITE" id="PS50072">
    <property type="entry name" value="CSA_PPIASE_2"/>
    <property type="match status" value="1"/>
</dbReference>
<reference evidence="4" key="2">
    <citation type="submission" date="2025-09" db="UniProtKB">
        <authorList>
            <consortium name="Ensembl"/>
        </authorList>
    </citation>
    <scope>IDENTIFICATION</scope>
</reference>
<evidence type="ECO:0000259" key="3">
    <source>
        <dbReference type="PROSITE" id="PS50072"/>
    </source>
</evidence>
<dbReference type="GO" id="GO:0071013">
    <property type="term" value="C:catalytic step 2 spliceosome"/>
    <property type="evidence" value="ECO:0007669"/>
    <property type="project" value="TreeGrafter"/>
</dbReference>
<dbReference type="GO" id="GO:0000209">
    <property type="term" value="P:protein polyubiquitination"/>
    <property type="evidence" value="ECO:0007669"/>
    <property type="project" value="TreeGrafter"/>
</dbReference>
<dbReference type="GO" id="GO:0003755">
    <property type="term" value="F:peptidyl-prolyl cis-trans isomerase activity"/>
    <property type="evidence" value="ECO:0007669"/>
    <property type="project" value="InterPro"/>
</dbReference>
<dbReference type="SUPFAM" id="SSF50891">
    <property type="entry name" value="Cyclophilin-like"/>
    <property type="match status" value="1"/>
</dbReference>
<dbReference type="GO" id="GO:0061630">
    <property type="term" value="F:ubiquitin protein ligase activity"/>
    <property type="evidence" value="ECO:0007669"/>
    <property type="project" value="TreeGrafter"/>
</dbReference>
<dbReference type="InterPro" id="IPR029000">
    <property type="entry name" value="Cyclophilin-like_dom_sf"/>
</dbReference>
<dbReference type="InterPro" id="IPR020892">
    <property type="entry name" value="Cyclophilin-type_PPIase_CS"/>
</dbReference>
<name>A0A3Q3BRF6_HAPBU</name>
<dbReference type="PROSITE" id="PS00170">
    <property type="entry name" value="CSA_PPIASE_1"/>
    <property type="match status" value="1"/>
</dbReference>
<feature type="domain" description="PPIase cyclophilin-type" evidence="3">
    <location>
        <begin position="266"/>
        <end position="399"/>
    </location>
</feature>
<dbReference type="InterPro" id="IPR044666">
    <property type="entry name" value="Cyclophilin_A-like"/>
</dbReference>
<dbReference type="GeneTree" id="ENSGT00940000153189"/>
<dbReference type="Pfam" id="PF00160">
    <property type="entry name" value="Pro_isomerase"/>
    <property type="match status" value="1"/>
</dbReference>
<dbReference type="Proteomes" id="UP000264840">
    <property type="component" value="Unplaced"/>
</dbReference>
<keyword evidence="5" id="KW-1185">Reference proteome</keyword>
<reference evidence="4" key="1">
    <citation type="submission" date="2025-08" db="UniProtKB">
        <authorList>
            <consortium name="Ensembl"/>
        </authorList>
    </citation>
    <scope>IDENTIFICATION</scope>
</reference>
<dbReference type="PANTHER" id="PTHR45625:SF1">
    <property type="entry name" value="RING-TYPE E3 UBIQUITIN-PROTEIN LIGASE PPIL2"/>
    <property type="match status" value="1"/>
</dbReference>
<evidence type="ECO:0000313" key="5">
    <source>
        <dbReference type="Proteomes" id="UP000264840"/>
    </source>
</evidence>
<dbReference type="PANTHER" id="PTHR45625">
    <property type="entry name" value="PEPTIDYL-PROLYL CIS-TRANS ISOMERASE-RELATED"/>
    <property type="match status" value="1"/>
</dbReference>
<sequence>RYITCTEYTNFYGGKRFDTCAVTCFSLSLQPFEYPVCTEEGVVFDLLTVVQFEKQICSFPPQKLEAKSLIKLNLAKNNDGKYHCPVLYNVFTNNSHIVANKVTGNVFSYEAVEQLNIKTKSFKDLLTDEPFTRKDIITLQDPTNLDKFNVSNFFHVKNDLKVLDPDEEKAKQDPAYHLKTTNLETRETLAELYKEYKGDELLASTMKEPQAKKTDKLNAAHYSTGRVSASFTSTAMTPATTHEADAIADDTVRYQYVKKKGYVRLHTNKGDLNLELHCDKVPKAGENFVRLCKKGYYDGTIFHRSIRNFMIQGGDPTGTGTGGESFWGKPFKDEFRPNLSHTGRGILSMANSDIFFLNLEQLPRKVVGGFETLTAMENVESDAKTDKPKSEIKIISTTVFVDPYEEADAQIAAEREKELQKQEEEKQQANIALKKAKEEQAPKTFKAGVGKYINPATIKRSAAEDESGPSTSGTAAKKSKGKTSFGDFSSW</sequence>
<evidence type="ECO:0000313" key="4">
    <source>
        <dbReference type="Ensembl" id="ENSHBUP00000004631.1"/>
    </source>
</evidence>
<dbReference type="FunFam" id="2.40.100.10:FF:000018">
    <property type="entry name" value="Peptidyl-prolyl cis-trans isomerase-like 2"/>
    <property type="match status" value="1"/>
</dbReference>
<keyword evidence="1" id="KW-0175">Coiled coil</keyword>
<dbReference type="GO" id="GO:0006457">
    <property type="term" value="P:protein folding"/>
    <property type="evidence" value="ECO:0007669"/>
    <property type="project" value="InterPro"/>
</dbReference>
<dbReference type="Ensembl" id="ENSHBUT00000008370.1">
    <property type="protein sequence ID" value="ENSHBUP00000004631.1"/>
    <property type="gene ID" value="ENSHBUG00000006195.1"/>
</dbReference>
<accession>A0A3Q3BRF6</accession>
<evidence type="ECO:0000256" key="1">
    <source>
        <dbReference type="SAM" id="Coils"/>
    </source>
</evidence>
<feature type="coiled-coil region" evidence="1">
    <location>
        <begin position="404"/>
        <end position="439"/>
    </location>
</feature>
<proteinExistence type="predicted"/>
<feature type="region of interest" description="Disordered" evidence="2">
    <location>
        <begin position="460"/>
        <end position="491"/>
    </location>
</feature>
<organism evidence="4 5">
    <name type="scientific">Haplochromis burtoni</name>
    <name type="common">Burton's mouthbrooder</name>
    <name type="synonym">Chromis burtoni</name>
    <dbReference type="NCBI Taxonomy" id="8153"/>
    <lineage>
        <taxon>Eukaryota</taxon>
        <taxon>Metazoa</taxon>
        <taxon>Chordata</taxon>
        <taxon>Craniata</taxon>
        <taxon>Vertebrata</taxon>
        <taxon>Euteleostomi</taxon>
        <taxon>Actinopterygii</taxon>
        <taxon>Neopterygii</taxon>
        <taxon>Teleostei</taxon>
        <taxon>Neoteleostei</taxon>
        <taxon>Acanthomorphata</taxon>
        <taxon>Ovalentaria</taxon>
        <taxon>Cichlomorphae</taxon>
        <taxon>Cichliformes</taxon>
        <taxon>Cichlidae</taxon>
        <taxon>African cichlids</taxon>
        <taxon>Pseudocrenilabrinae</taxon>
        <taxon>Haplochromini</taxon>
        <taxon>Haplochromis</taxon>
    </lineage>
</organism>